<name>A0AAV5VEN7_9BILA</name>
<organism evidence="2 3">
    <name type="scientific">Pristionchus fissidentatus</name>
    <dbReference type="NCBI Taxonomy" id="1538716"/>
    <lineage>
        <taxon>Eukaryota</taxon>
        <taxon>Metazoa</taxon>
        <taxon>Ecdysozoa</taxon>
        <taxon>Nematoda</taxon>
        <taxon>Chromadorea</taxon>
        <taxon>Rhabditida</taxon>
        <taxon>Rhabditina</taxon>
        <taxon>Diplogasteromorpha</taxon>
        <taxon>Diplogasteroidea</taxon>
        <taxon>Neodiplogasteridae</taxon>
        <taxon>Pristionchus</taxon>
    </lineage>
</organism>
<protein>
    <recommendedName>
        <fullName evidence="4">G protein-coupled receptor</fullName>
    </recommendedName>
</protein>
<accession>A0AAV5VEN7</accession>
<feature type="transmembrane region" description="Helical" evidence="1">
    <location>
        <begin position="40"/>
        <end position="59"/>
    </location>
</feature>
<dbReference type="AlphaFoldDB" id="A0AAV5VEN7"/>
<feature type="non-terminal residue" evidence="2">
    <location>
        <position position="1"/>
    </location>
</feature>
<comment type="caution">
    <text evidence="2">The sequence shown here is derived from an EMBL/GenBank/DDBJ whole genome shotgun (WGS) entry which is preliminary data.</text>
</comment>
<evidence type="ECO:0000313" key="2">
    <source>
        <dbReference type="EMBL" id="GMT17899.1"/>
    </source>
</evidence>
<feature type="transmembrane region" description="Helical" evidence="1">
    <location>
        <begin position="102"/>
        <end position="124"/>
    </location>
</feature>
<feature type="non-terminal residue" evidence="2">
    <location>
        <position position="209"/>
    </location>
</feature>
<dbReference type="Proteomes" id="UP001432322">
    <property type="component" value="Unassembled WGS sequence"/>
</dbReference>
<evidence type="ECO:0008006" key="4">
    <source>
        <dbReference type="Google" id="ProtNLM"/>
    </source>
</evidence>
<sequence length="209" mass="24698">NLYSVPIFIIAASINALIYTRASCKPCDPRTAIPTNIQYTAFYIFIYPSGIYIGIFLLIKFADRAAYNRILNRYGRKAAPIFFDCRVTKERRKKLIILIFKYFRFFEYVITIRILWELCVGVVANYARGETASKIKSVAETHESLMLLLFPSECAVFSLVYIIYFVANRGRCGNRYRFHKEYERNKDRAWQTPTQETREEGYILRKLWR</sequence>
<evidence type="ECO:0000256" key="1">
    <source>
        <dbReference type="SAM" id="Phobius"/>
    </source>
</evidence>
<keyword evidence="1" id="KW-1133">Transmembrane helix</keyword>
<gene>
    <name evidence="2" type="ORF">PFISCL1PPCAC_9196</name>
</gene>
<feature type="transmembrane region" description="Helical" evidence="1">
    <location>
        <begin position="144"/>
        <end position="167"/>
    </location>
</feature>
<evidence type="ECO:0000313" key="3">
    <source>
        <dbReference type="Proteomes" id="UP001432322"/>
    </source>
</evidence>
<dbReference type="EMBL" id="BTSY01000003">
    <property type="protein sequence ID" value="GMT17899.1"/>
    <property type="molecule type" value="Genomic_DNA"/>
</dbReference>
<keyword evidence="1" id="KW-0472">Membrane</keyword>
<proteinExistence type="predicted"/>
<reference evidence="2" key="1">
    <citation type="submission" date="2023-10" db="EMBL/GenBank/DDBJ databases">
        <title>Genome assembly of Pristionchus species.</title>
        <authorList>
            <person name="Yoshida K."/>
            <person name="Sommer R.J."/>
        </authorList>
    </citation>
    <scope>NUCLEOTIDE SEQUENCE</scope>
    <source>
        <strain evidence="2">RS5133</strain>
    </source>
</reference>
<keyword evidence="1" id="KW-0812">Transmembrane</keyword>
<keyword evidence="3" id="KW-1185">Reference proteome</keyword>